<feature type="transmembrane region" description="Helical" evidence="1">
    <location>
        <begin position="317"/>
        <end position="340"/>
    </location>
</feature>
<name>A0ABW6CJ25_9CAUL</name>
<keyword evidence="4" id="KW-1185">Reference proteome</keyword>
<keyword evidence="1" id="KW-0812">Transmembrane</keyword>
<organism evidence="3 4">
    <name type="scientific">Phenylobacterium ferrooxidans</name>
    <dbReference type="NCBI Taxonomy" id="2982689"/>
    <lineage>
        <taxon>Bacteria</taxon>
        <taxon>Pseudomonadati</taxon>
        <taxon>Pseudomonadota</taxon>
        <taxon>Alphaproteobacteria</taxon>
        <taxon>Caulobacterales</taxon>
        <taxon>Caulobacteraceae</taxon>
        <taxon>Phenylobacterium</taxon>
    </lineage>
</organism>
<dbReference type="Proteomes" id="UP001598130">
    <property type="component" value="Unassembled WGS sequence"/>
</dbReference>
<accession>A0ABW6CJ25</accession>
<feature type="transmembrane region" description="Helical" evidence="1">
    <location>
        <begin position="163"/>
        <end position="185"/>
    </location>
</feature>
<dbReference type="InterPro" id="IPR002823">
    <property type="entry name" value="DUF112_TM"/>
</dbReference>
<evidence type="ECO:0000313" key="3">
    <source>
        <dbReference type="EMBL" id="MFD3263065.1"/>
    </source>
</evidence>
<dbReference type="RefSeq" id="WP_377367696.1">
    <property type="nucleotide sequence ID" value="NZ_JAOTJD010000004.1"/>
</dbReference>
<evidence type="ECO:0000259" key="2">
    <source>
        <dbReference type="Pfam" id="PF01970"/>
    </source>
</evidence>
<gene>
    <name evidence="3" type="ORF">OCL97_03685</name>
</gene>
<dbReference type="PANTHER" id="PTHR35342">
    <property type="entry name" value="TRICARBOXYLIC TRANSPORT PROTEIN"/>
    <property type="match status" value="1"/>
</dbReference>
<dbReference type="PANTHER" id="PTHR35342:SF5">
    <property type="entry name" value="TRICARBOXYLIC TRANSPORT PROTEIN"/>
    <property type="match status" value="1"/>
</dbReference>
<feature type="domain" description="DUF112" evidence="2">
    <location>
        <begin position="19"/>
        <end position="436"/>
    </location>
</feature>
<feature type="transmembrane region" description="Helical" evidence="1">
    <location>
        <begin position="256"/>
        <end position="277"/>
    </location>
</feature>
<protein>
    <submittedName>
        <fullName evidence="3">Tripartite tricarboxylate transporter permease</fullName>
    </submittedName>
</protein>
<feature type="transmembrane region" description="Helical" evidence="1">
    <location>
        <begin position="107"/>
        <end position="130"/>
    </location>
</feature>
<feature type="transmembrane region" description="Helical" evidence="1">
    <location>
        <begin position="563"/>
        <end position="592"/>
    </location>
</feature>
<keyword evidence="1" id="KW-1133">Transmembrane helix</keyword>
<comment type="caution">
    <text evidence="3">The sequence shown here is derived from an EMBL/GenBank/DDBJ whole genome shotgun (WGS) entry which is preliminary data.</text>
</comment>
<feature type="transmembrane region" description="Helical" evidence="1">
    <location>
        <begin position="352"/>
        <end position="375"/>
    </location>
</feature>
<sequence>MPAGIEALLGLLASPMVFAALLAGALSGLLAGLTPGVNGRAGLILVTPIAIGFGPSAGAVFLIAFHSVVHTSGSIPAILLGTPTSSTEAATAIDGYAMARRGQAARAIGATLSASAFGGLVGALFLFLAVPLALVLVTHVGAPEIVTLSALGLLSIAALSGGWLAGGLMAVALGMLIACVGIDPFSGTPRFTLGLLTLWDGVNAAALVTGLFVVPELCAREPAPQAEPPPPTRLDGVLKGCLEVIEHRWILLRSSIIGVVVGFIPGLGASAAVWIAYGHARQTHASAIPYGEGAIAGVIAPEAANNSKEGGSLVPTLFLGIPGSSGMGILLAAFATLGIEVGPRMLTKAPEFIFLLGWSNIASNLLAVPLCLLLAPAMARFASLRREQVTPVALAAALAATALTQPGVSTVAQLLVFSALGLLLKSANLPRAPLLLGFVLGPGLELGLTRSAMIYGWSALARPGVLIILGLAAAVILGSAWTRFRSGPGAREVGTRLTPHAIAVIALLAALALWQATTFAAPAAGMVYVAGGLALSAAALAALRVWPHRAVTPWPDAPDAPMLALFVAALGVTGLISLPLAAGAMVCLALVLRAGVGYRKAALVAGLTVGAILALERLQP</sequence>
<reference evidence="3 4" key="1">
    <citation type="submission" date="2022-09" db="EMBL/GenBank/DDBJ databases">
        <title>New species of Phenylobacterium.</title>
        <authorList>
            <person name="Mieszkin S."/>
        </authorList>
    </citation>
    <scope>NUCLEOTIDE SEQUENCE [LARGE SCALE GENOMIC DNA]</scope>
    <source>
        <strain evidence="3 4">HK31-G</strain>
    </source>
</reference>
<dbReference type="Pfam" id="PF01970">
    <property type="entry name" value="TctA"/>
    <property type="match status" value="1"/>
</dbReference>
<dbReference type="EMBL" id="JAOTJD010000004">
    <property type="protein sequence ID" value="MFD3263065.1"/>
    <property type="molecule type" value="Genomic_DNA"/>
</dbReference>
<feature type="transmembrane region" description="Helical" evidence="1">
    <location>
        <begin position="493"/>
        <end position="514"/>
    </location>
</feature>
<feature type="transmembrane region" description="Helical" evidence="1">
    <location>
        <begin position="41"/>
        <end position="65"/>
    </location>
</feature>
<proteinExistence type="predicted"/>
<keyword evidence="1" id="KW-0472">Membrane</keyword>
<feature type="transmembrane region" description="Helical" evidence="1">
    <location>
        <begin position="191"/>
        <end position="214"/>
    </location>
</feature>
<evidence type="ECO:0000256" key="1">
    <source>
        <dbReference type="SAM" id="Phobius"/>
    </source>
</evidence>
<feature type="transmembrane region" description="Helical" evidence="1">
    <location>
        <begin position="520"/>
        <end position="543"/>
    </location>
</feature>
<feature type="transmembrane region" description="Helical" evidence="1">
    <location>
        <begin position="463"/>
        <end position="481"/>
    </location>
</feature>
<evidence type="ECO:0000313" key="4">
    <source>
        <dbReference type="Proteomes" id="UP001598130"/>
    </source>
</evidence>